<proteinExistence type="predicted"/>
<gene>
    <name evidence="2" type="primary">gp_15329</name>
</gene>
<dbReference type="KEGG" id="vg:75691384"/>
<dbReference type="GeneID" id="75691384"/>
<protein>
    <submittedName>
        <fullName evidence="2">Uncharacterized protein</fullName>
    </submittedName>
</protein>
<evidence type="ECO:0000256" key="1">
    <source>
        <dbReference type="SAM" id="MobiDB-lite"/>
    </source>
</evidence>
<evidence type="ECO:0000313" key="3">
    <source>
        <dbReference type="Proteomes" id="UP000827429"/>
    </source>
</evidence>
<accession>A0AAE7RXX9</accession>
<feature type="compositionally biased region" description="Basic residues" evidence="1">
    <location>
        <begin position="108"/>
        <end position="117"/>
    </location>
</feature>
<dbReference type="EMBL" id="MZ130476">
    <property type="protein sequence ID" value="QWM89228.1"/>
    <property type="molecule type" value="Genomic_DNA"/>
</dbReference>
<dbReference type="RefSeq" id="YP_010358800.1">
    <property type="nucleotide sequence ID" value="NC_062766.1"/>
</dbReference>
<dbReference type="Proteomes" id="UP000827429">
    <property type="component" value="Segment"/>
</dbReference>
<feature type="region of interest" description="Disordered" evidence="1">
    <location>
        <begin position="108"/>
        <end position="130"/>
    </location>
</feature>
<name>A0AAE7RXX9_9CAUD</name>
<sequence length="182" mass="21011">MSINFEPDVYDKNWANYEIQTKGHVRALDDLLHSLDCSRYIEGVGYPINVNHYSYARYSWEYNYIIEHGIDNGILSDEQCQIYRERFNALDRKNEVFAAEHPEIGNYKKSKGAKSKKDKADVVERKPRSRRVATKDMFSGKVSTETLSEDGSLKKTAADRRLDALNARAVKFSFGTFKPKNE</sequence>
<keyword evidence="3" id="KW-1185">Reference proteome</keyword>
<reference evidence="2 3" key="1">
    <citation type="submission" date="2021-04" db="EMBL/GenBank/DDBJ databases">
        <authorList>
            <person name="Shkoporov A.N."/>
            <person name="Stockdale S.R."/>
            <person name="Guerin E."/>
            <person name="Ross R.P."/>
            <person name="Hill C."/>
        </authorList>
    </citation>
    <scope>NUCLEOTIDE SEQUENCE [LARGE SCALE GENOMIC DNA]</scope>
    <source>
        <strain evidence="3">cr123_1</strain>
    </source>
</reference>
<organism evidence="2 3">
    <name type="scientific">uncultured phage cr123_1</name>
    <dbReference type="NCBI Taxonomy" id="2986401"/>
    <lineage>
        <taxon>Viruses</taxon>
        <taxon>Duplodnaviria</taxon>
        <taxon>Heunggongvirae</taxon>
        <taxon>Uroviricota</taxon>
        <taxon>Caudoviricetes</taxon>
        <taxon>Crassvirales</taxon>
        <taxon>Intestiviridae</taxon>
        <taxon>Crudevirinae</taxon>
        <taxon>Delmidovirus</taxon>
        <taxon>Delmidovirus copri</taxon>
    </lineage>
</organism>
<evidence type="ECO:0000313" key="2">
    <source>
        <dbReference type="EMBL" id="QWM89228.1"/>
    </source>
</evidence>